<dbReference type="Gene3D" id="3.40.50.720">
    <property type="entry name" value="NAD(P)-binding Rossmann-like Domain"/>
    <property type="match status" value="1"/>
</dbReference>
<evidence type="ECO:0000256" key="1">
    <source>
        <dbReference type="ARBA" id="ARBA00001539"/>
    </source>
</evidence>
<dbReference type="PROSITE" id="PS00061">
    <property type="entry name" value="ADH_SHORT"/>
    <property type="match status" value="1"/>
</dbReference>
<keyword evidence="12" id="KW-1185">Reference proteome</keyword>
<comment type="catalytic activity">
    <reaction evidence="1 7">
        <text>dTDP-alpha-D-glucose = dTDP-4-dehydro-6-deoxy-alpha-D-glucose + H2O</text>
        <dbReference type="Rhea" id="RHEA:17221"/>
        <dbReference type="ChEBI" id="CHEBI:15377"/>
        <dbReference type="ChEBI" id="CHEBI:57477"/>
        <dbReference type="ChEBI" id="CHEBI:57649"/>
        <dbReference type="EC" id="4.2.1.46"/>
    </reaction>
</comment>
<evidence type="ECO:0000256" key="9">
    <source>
        <dbReference type="SAM" id="Phobius"/>
    </source>
</evidence>
<evidence type="ECO:0000313" key="11">
    <source>
        <dbReference type="EMBL" id="VEJ09840.1"/>
    </source>
</evidence>
<comment type="cofactor">
    <cofactor evidence="2 7">
        <name>NAD(+)</name>
        <dbReference type="ChEBI" id="CHEBI:57540"/>
    </cofactor>
</comment>
<reference evidence="11 12" key="1">
    <citation type="submission" date="2018-12" db="EMBL/GenBank/DDBJ databases">
        <authorList>
            <consortium name="Pathogen Informatics"/>
        </authorList>
    </citation>
    <scope>NUCLEOTIDE SEQUENCE [LARGE SCALE GENOMIC DNA]</scope>
    <source>
        <strain evidence="11 12">NCTC12871</strain>
    </source>
</reference>
<accession>A0A448TV88</accession>
<gene>
    <name evidence="11" type="primary">rfbB1</name>
    <name evidence="11" type="ORF">NCTC12871_01327</name>
</gene>
<dbReference type="OrthoDB" id="9803010at2"/>
<evidence type="ECO:0000259" key="10">
    <source>
        <dbReference type="Pfam" id="PF16363"/>
    </source>
</evidence>
<dbReference type="InterPro" id="IPR005888">
    <property type="entry name" value="dTDP_Gluc_deHydtase"/>
</dbReference>
<evidence type="ECO:0000256" key="5">
    <source>
        <dbReference type="ARBA" id="ARBA00023027"/>
    </source>
</evidence>
<dbReference type="CDD" id="cd05246">
    <property type="entry name" value="dTDP_GD_SDR_e"/>
    <property type="match status" value="1"/>
</dbReference>
<keyword evidence="5" id="KW-0520">NAD</keyword>
<dbReference type="EC" id="4.2.1.46" evidence="4 7"/>
<feature type="transmembrane region" description="Helical" evidence="9">
    <location>
        <begin position="6"/>
        <end position="24"/>
    </location>
</feature>
<evidence type="ECO:0000256" key="2">
    <source>
        <dbReference type="ARBA" id="ARBA00001911"/>
    </source>
</evidence>
<keyword evidence="6 7" id="KW-0456">Lyase</keyword>
<dbReference type="NCBIfam" id="TIGR01181">
    <property type="entry name" value="dTDP_gluc_dehyt"/>
    <property type="match status" value="1"/>
</dbReference>
<dbReference type="AlphaFoldDB" id="A0A448TV88"/>
<keyword evidence="9" id="KW-0472">Membrane</keyword>
<organism evidence="11 12">
    <name type="scientific">Actinobacillus delphinicola</name>
    <dbReference type="NCBI Taxonomy" id="51161"/>
    <lineage>
        <taxon>Bacteria</taxon>
        <taxon>Pseudomonadati</taxon>
        <taxon>Pseudomonadota</taxon>
        <taxon>Gammaproteobacteria</taxon>
        <taxon>Pasteurellales</taxon>
        <taxon>Pasteurellaceae</taxon>
        <taxon>Actinobacillus</taxon>
    </lineage>
</organism>
<evidence type="ECO:0000256" key="6">
    <source>
        <dbReference type="ARBA" id="ARBA00023239"/>
    </source>
</evidence>
<evidence type="ECO:0000256" key="7">
    <source>
        <dbReference type="RuleBase" id="RU004473"/>
    </source>
</evidence>
<dbReference type="EMBL" id="LR134510">
    <property type="protein sequence ID" value="VEJ09840.1"/>
    <property type="molecule type" value="Genomic_DNA"/>
</dbReference>
<protein>
    <recommendedName>
        <fullName evidence="4 7">dTDP-glucose 4,6-dehydratase</fullName>
        <ecNumber evidence="4 7">4.2.1.46</ecNumber>
    </recommendedName>
</protein>
<keyword evidence="9" id="KW-0812">Transmembrane</keyword>
<dbReference type="RefSeq" id="WP_126600097.1">
    <property type="nucleotide sequence ID" value="NZ_LR134510.1"/>
</dbReference>
<dbReference type="InterPro" id="IPR036291">
    <property type="entry name" value="NAD(P)-bd_dom_sf"/>
</dbReference>
<dbReference type="InterPro" id="IPR020904">
    <property type="entry name" value="Sc_DH/Rdtase_CS"/>
</dbReference>
<dbReference type="PANTHER" id="PTHR43000">
    <property type="entry name" value="DTDP-D-GLUCOSE 4,6-DEHYDRATASE-RELATED"/>
    <property type="match status" value="1"/>
</dbReference>
<evidence type="ECO:0000256" key="4">
    <source>
        <dbReference type="ARBA" id="ARBA00011990"/>
    </source>
</evidence>
<dbReference type="Proteomes" id="UP000279799">
    <property type="component" value="Chromosome"/>
</dbReference>
<dbReference type="GO" id="GO:0009225">
    <property type="term" value="P:nucleotide-sugar metabolic process"/>
    <property type="evidence" value="ECO:0007669"/>
    <property type="project" value="InterPro"/>
</dbReference>
<evidence type="ECO:0000256" key="3">
    <source>
        <dbReference type="ARBA" id="ARBA00008178"/>
    </source>
</evidence>
<keyword evidence="9" id="KW-1133">Transmembrane helix</keyword>
<evidence type="ECO:0000256" key="8">
    <source>
        <dbReference type="SAM" id="MobiDB-lite"/>
    </source>
</evidence>
<dbReference type="Gene3D" id="3.90.25.10">
    <property type="entry name" value="UDP-galactose 4-epimerase, domain 1"/>
    <property type="match status" value="1"/>
</dbReference>
<sequence length="340" mass="38556">MKLKTIFITGGAGFIGSALIGYLMTHERYRIINIDKLTYASNLLALESVSSHPEYTLEKADICDAERMWTLFQHYQPDAIIHLAAESHVDRSIDAPDLFIQTNIVGTSVLLEQSYHYWQTLPPSKKQTFRFLHVSTDEVYGDLAPNDPPFTEESPYKPSSPYSASKAASDHLVQAWHRTYGLPTLITHCPNNFGAYQHSEKLIPKMITNALQGKPLPIYGDGQQIRDWLYVDDHVQALHTILQQGKVGETYNIGGNCEKTNLEVIQTICELLDNLMPVKPNGVKSYSDLITFITDRPGHDKRYAIDNTKITTHLNWHPTHPFKTALTTLIHHHTQNKTHE</sequence>
<name>A0A448TV88_9PAST</name>
<dbReference type="SUPFAM" id="SSF51735">
    <property type="entry name" value="NAD(P)-binding Rossmann-fold domains"/>
    <property type="match status" value="1"/>
</dbReference>
<feature type="region of interest" description="Disordered" evidence="8">
    <location>
        <begin position="143"/>
        <end position="163"/>
    </location>
</feature>
<dbReference type="GO" id="GO:0008460">
    <property type="term" value="F:dTDP-glucose 4,6-dehydratase activity"/>
    <property type="evidence" value="ECO:0007669"/>
    <property type="project" value="UniProtKB-EC"/>
</dbReference>
<comment type="similarity">
    <text evidence="3 7">Belongs to the NAD(P)-dependent epimerase/dehydratase family. dTDP-glucose dehydratase subfamily.</text>
</comment>
<dbReference type="Pfam" id="PF16363">
    <property type="entry name" value="GDP_Man_Dehyd"/>
    <property type="match status" value="1"/>
</dbReference>
<feature type="domain" description="NAD(P)-binding" evidence="10">
    <location>
        <begin position="7"/>
        <end position="326"/>
    </location>
</feature>
<proteinExistence type="inferred from homology"/>
<dbReference type="InterPro" id="IPR016040">
    <property type="entry name" value="NAD(P)-bd_dom"/>
</dbReference>
<dbReference type="KEGG" id="adp:NCTC12871_01327"/>
<evidence type="ECO:0000313" key="12">
    <source>
        <dbReference type="Proteomes" id="UP000279799"/>
    </source>
</evidence>